<comment type="caution">
    <text evidence="1">The sequence shown here is derived from an EMBL/GenBank/DDBJ whole genome shotgun (WGS) entry which is preliminary data.</text>
</comment>
<evidence type="ECO:0000313" key="1">
    <source>
        <dbReference type="EMBL" id="KAK9187377.1"/>
    </source>
</evidence>
<organism evidence="1 2">
    <name type="scientific">Citrus x changshan-huyou</name>
    <dbReference type="NCBI Taxonomy" id="2935761"/>
    <lineage>
        <taxon>Eukaryota</taxon>
        <taxon>Viridiplantae</taxon>
        <taxon>Streptophyta</taxon>
        <taxon>Embryophyta</taxon>
        <taxon>Tracheophyta</taxon>
        <taxon>Spermatophyta</taxon>
        <taxon>Magnoliopsida</taxon>
        <taxon>eudicotyledons</taxon>
        <taxon>Gunneridae</taxon>
        <taxon>Pentapetalae</taxon>
        <taxon>rosids</taxon>
        <taxon>malvids</taxon>
        <taxon>Sapindales</taxon>
        <taxon>Rutaceae</taxon>
        <taxon>Aurantioideae</taxon>
        <taxon>Citrus</taxon>
    </lineage>
</organism>
<dbReference type="Proteomes" id="UP001428341">
    <property type="component" value="Unassembled WGS sequence"/>
</dbReference>
<dbReference type="EMBL" id="JBCGBO010000007">
    <property type="protein sequence ID" value="KAK9187377.1"/>
    <property type="molecule type" value="Genomic_DNA"/>
</dbReference>
<protein>
    <submittedName>
        <fullName evidence="1">Uncharacterized protein</fullName>
    </submittedName>
</protein>
<proteinExistence type="predicted"/>
<evidence type="ECO:0000313" key="2">
    <source>
        <dbReference type="Proteomes" id="UP001428341"/>
    </source>
</evidence>
<dbReference type="AlphaFoldDB" id="A0AAP0LWX8"/>
<keyword evidence="2" id="KW-1185">Reference proteome</keyword>
<reference evidence="1 2" key="1">
    <citation type="submission" date="2024-05" db="EMBL/GenBank/DDBJ databases">
        <title>Haplotype-resolved chromosome-level genome assembly of Huyou (Citrus changshanensis).</title>
        <authorList>
            <person name="Miao C."/>
            <person name="Chen W."/>
            <person name="Wu Y."/>
            <person name="Wang L."/>
            <person name="Zhao S."/>
            <person name="Grierson D."/>
            <person name="Xu C."/>
            <person name="Chen K."/>
        </authorList>
    </citation>
    <scope>NUCLEOTIDE SEQUENCE [LARGE SCALE GENOMIC DNA]</scope>
    <source>
        <strain evidence="1">01-14</strain>
        <tissue evidence="1">Leaf</tissue>
    </source>
</reference>
<accession>A0AAP0LWX8</accession>
<sequence length="198" mass="22595">MEGCKEKTYGKVSFTFTILFTLSWRWHSALCIAFVCTAKYACTSGSLSNCVDSQVFGWVSATFVERQLGHDEVFKERFFPSPILGDFVYLALVDRAVGVVPFSGELVMTLFGNVGCQTAWRRLREFGWLWFETIDLPLKSCLLNGCHLLVYEDEKLSLSMEVGTMAFCSFPTDSAKMFWFDFHLVQNIMRASLLEMVF</sequence>
<name>A0AAP0LWX8_9ROSI</name>
<gene>
    <name evidence="1" type="ORF">WN944_018771</name>
</gene>